<comment type="subcellular location">
    <subcellularLocation>
        <location evidence="1">Membrane</location>
        <topology evidence="1">Multi-pass membrane protein</topology>
    </subcellularLocation>
</comment>
<feature type="transmembrane region" description="Helical" evidence="6">
    <location>
        <begin position="438"/>
        <end position="455"/>
    </location>
</feature>
<evidence type="ECO:0000256" key="3">
    <source>
        <dbReference type="ARBA" id="ARBA00022692"/>
    </source>
</evidence>
<dbReference type="FunFam" id="1.20.1250.20:FF:000057">
    <property type="entry name" value="MFS general substrate transporter"/>
    <property type="match status" value="1"/>
</dbReference>
<dbReference type="GO" id="GO:0016020">
    <property type="term" value="C:membrane"/>
    <property type="evidence" value="ECO:0007669"/>
    <property type="project" value="UniProtKB-SubCell"/>
</dbReference>
<evidence type="ECO:0000256" key="6">
    <source>
        <dbReference type="SAM" id="Phobius"/>
    </source>
</evidence>
<dbReference type="PANTHER" id="PTHR43791">
    <property type="entry name" value="PERMEASE-RELATED"/>
    <property type="match status" value="1"/>
</dbReference>
<protein>
    <recommendedName>
        <fullName evidence="7">Major facilitator superfamily (MFS) profile domain-containing protein</fullName>
    </recommendedName>
</protein>
<feature type="transmembrane region" description="Helical" evidence="6">
    <location>
        <begin position="608"/>
        <end position="627"/>
    </location>
</feature>
<evidence type="ECO:0000256" key="2">
    <source>
        <dbReference type="ARBA" id="ARBA00022448"/>
    </source>
</evidence>
<feature type="transmembrane region" description="Helical" evidence="6">
    <location>
        <begin position="461"/>
        <end position="486"/>
    </location>
</feature>
<feature type="domain" description="Major facilitator superfamily (MFS) profile" evidence="7">
    <location>
        <begin position="372"/>
        <end position="788"/>
    </location>
</feature>
<sequence>MGCKSYIKRSTVESTVTLPSNRTSNPRINRSTVESCTFENLTEATVVHRSTLGNVNLRETLPDSKTGGKRDGYSSNGGSYIKFSHAKNSTLTDSNLKRCNIQDSALDSVSQAKWCKTRESSITNVPSLKRCDVIDTVLDNVKYLQWSTIKQSHLKDCAKIKRSTIQESNVQSSIVDHASLIGCKANNCAIYRTSFRGMHIENGIWKHGSLVGRIDDTKEVICEKISANGVVHVTIDANTHPSTDERVPVTLNGRQIPLHENKLSFDETDSNDGFSSELDADGDFESGNKFQAPPPYQLCLVPHKQTRRLAFPYFRSAGKIITMAGHDAIIHDRDAMGEKADMSHEEVVHIAALTDEEKAVEVKLRRKIDSLILPLVITVYLMNYIDRNNYAAAKLQGLTDDLHLNDAQYQTGLSILFVAYILMQVPSNLLLNYVGRPSLYLGFFVVAWGLVSALTSQAKGYGSIVACRFLLGFVEAPFFAGVLFYLSKWYTKKELAFRMSIFYAGSLLSGAFGSLIAAGILSGLAGHRGLAAWQWLYIIEGAITCFVGLIIMVALPDFPENWRLLSPEMKAVANRRLAIDAAEADVDEEGGMSQWRGLKLAFADKRTYVLALAYMGITGAAGFQNFFPTLTGTLGYNHVISLLLVAPPYIFMVGYSLLHNYFSDKMQKRFIFWVYPVPITIVGFIIFMTTSSFGPRYFSLFLMNFVFAMNGTLFGWIANAIPRPPAKRAASYAFINSVANSASIWTPYTYRTQDAPQYRLALGVCIALQALAFLMGLILYLDLRASNKRLERLENEDVSLTEKEMRRLQKTAEVEGIDIGAARRLQKGFRYVL</sequence>
<dbReference type="Proteomes" id="UP000509510">
    <property type="component" value="Chromosome VI"/>
</dbReference>
<dbReference type="PROSITE" id="PS50850">
    <property type="entry name" value="MFS"/>
    <property type="match status" value="1"/>
</dbReference>
<accession>A0A7H8RCK9</accession>
<reference evidence="9" key="1">
    <citation type="submission" date="2020-06" db="EMBL/GenBank/DDBJ databases">
        <title>A chromosome-scale genome assembly of Talaromyces rugulosus W13939.</title>
        <authorList>
            <person name="Wang B."/>
            <person name="Guo L."/>
            <person name="Ye K."/>
            <person name="Wang L."/>
        </authorList>
    </citation>
    <scope>NUCLEOTIDE SEQUENCE [LARGE SCALE GENOMIC DNA]</scope>
    <source>
        <strain evidence="9">W13939</strain>
    </source>
</reference>
<keyword evidence="5 6" id="KW-0472">Membrane</keyword>
<organism evidence="8 9">
    <name type="scientific">Talaromyces rugulosus</name>
    <name type="common">Penicillium rugulosum</name>
    <dbReference type="NCBI Taxonomy" id="121627"/>
    <lineage>
        <taxon>Eukaryota</taxon>
        <taxon>Fungi</taxon>
        <taxon>Dikarya</taxon>
        <taxon>Ascomycota</taxon>
        <taxon>Pezizomycotina</taxon>
        <taxon>Eurotiomycetes</taxon>
        <taxon>Eurotiomycetidae</taxon>
        <taxon>Eurotiales</taxon>
        <taxon>Trichocomaceae</taxon>
        <taxon>Talaromyces</taxon>
        <taxon>Talaromyces sect. Islandici</taxon>
    </lineage>
</organism>
<feature type="transmembrane region" description="Helical" evidence="6">
    <location>
        <begin position="507"/>
        <end position="526"/>
    </location>
</feature>
<dbReference type="FunFam" id="1.20.1250.20:FF:000013">
    <property type="entry name" value="MFS general substrate transporter"/>
    <property type="match status" value="1"/>
</dbReference>
<dbReference type="Gene3D" id="2.160.20.80">
    <property type="entry name" value="E3 ubiquitin-protein ligase SopA"/>
    <property type="match status" value="1"/>
</dbReference>
<dbReference type="SUPFAM" id="SSF103473">
    <property type="entry name" value="MFS general substrate transporter"/>
    <property type="match status" value="1"/>
</dbReference>
<feature type="transmembrane region" description="Helical" evidence="6">
    <location>
        <begin position="639"/>
        <end position="658"/>
    </location>
</feature>
<evidence type="ECO:0000256" key="1">
    <source>
        <dbReference type="ARBA" id="ARBA00004141"/>
    </source>
</evidence>
<dbReference type="Pfam" id="PF07690">
    <property type="entry name" value="MFS_1"/>
    <property type="match status" value="1"/>
</dbReference>
<dbReference type="EMBL" id="CP055903">
    <property type="protein sequence ID" value="QKX64114.1"/>
    <property type="molecule type" value="Genomic_DNA"/>
</dbReference>
<keyword evidence="4 6" id="KW-1133">Transmembrane helix</keyword>
<name>A0A7H8RCK9_TALRU</name>
<feature type="transmembrane region" description="Helical" evidence="6">
    <location>
        <begin position="729"/>
        <end position="748"/>
    </location>
</feature>
<keyword evidence="3 6" id="KW-0812">Transmembrane</keyword>
<feature type="transmembrane region" description="Helical" evidence="6">
    <location>
        <begin position="697"/>
        <end position="717"/>
    </location>
</feature>
<feature type="transmembrane region" description="Helical" evidence="6">
    <location>
        <begin position="670"/>
        <end position="691"/>
    </location>
</feature>
<dbReference type="KEGG" id="trg:TRUGW13939_11287"/>
<dbReference type="OrthoDB" id="2250022at2759"/>
<feature type="transmembrane region" description="Helical" evidence="6">
    <location>
        <begin position="532"/>
        <end position="555"/>
    </location>
</feature>
<dbReference type="GO" id="GO:0022857">
    <property type="term" value="F:transmembrane transporter activity"/>
    <property type="evidence" value="ECO:0007669"/>
    <property type="project" value="InterPro"/>
</dbReference>
<dbReference type="Gene3D" id="1.20.1250.20">
    <property type="entry name" value="MFS general substrate transporter like domains"/>
    <property type="match status" value="2"/>
</dbReference>
<dbReference type="InterPro" id="IPR020846">
    <property type="entry name" value="MFS_dom"/>
</dbReference>
<dbReference type="InterPro" id="IPR036259">
    <property type="entry name" value="MFS_trans_sf"/>
</dbReference>
<evidence type="ECO:0000313" key="8">
    <source>
        <dbReference type="EMBL" id="QKX64114.1"/>
    </source>
</evidence>
<keyword evidence="9" id="KW-1185">Reference proteome</keyword>
<evidence type="ECO:0000256" key="4">
    <source>
        <dbReference type="ARBA" id="ARBA00022989"/>
    </source>
</evidence>
<dbReference type="PANTHER" id="PTHR43791:SF78">
    <property type="entry name" value="TRANSPORTER, PUTATIVE (AFU_ORTHOLOGUE AFUA_3G01370)-RELATED"/>
    <property type="match status" value="1"/>
</dbReference>
<proteinExistence type="predicted"/>
<feature type="transmembrane region" description="Helical" evidence="6">
    <location>
        <begin position="412"/>
        <end position="431"/>
    </location>
</feature>
<dbReference type="AlphaFoldDB" id="A0A7H8RCK9"/>
<evidence type="ECO:0000256" key="5">
    <source>
        <dbReference type="ARBA" id="ARBA00023136"/>
    </source>
</evidence>
<evidence type="ECO:0000259" key="7">
    <source>
        <dbReference type="PROSITE" id="PS50850"/>
    </source>
</evidence>
<dbReference type="GeneID" id="55998765"/>
<dbReference type="RefSeq" id="XP_035350288.1">
    <property type="nucleotide sequence ID" value="XM_035494395.1"/>
</dbReference>
<keyword evidence="2" id="KW-0813">Transport</keyword>
<dbReference type="InterPro" id="IPR011701">
    <property type="entry name" value="MFS"/>
</dbReference>
<feature type="transmembrane region" description="Helical" evidence="6">
    <location>
        <begin position="760"/>
        <end position="783"/>
    </location>
</feature>
<evidence type="ECO:0000313" key="9">
    <source>
        <dbReference type="Proteomes" id="UP000509510"/>
    </source>
</evidence>
<feature type="transmembrane region" description="Helical" evidence="6">
    <location>
        <begin position="368"/>
        <end position="385"/>
    </location>
</feature>
<gene>
    <name evidence="8" type="ORF">TRUGW13939_11287</name>
</gene>